<gene>
    <name evidence="3" type="ORF">Cadr_000003697</name>
</gene>
<protein>
    <submittedName>
        <fullName evidence="3">Uncharacterized protein</fullName>
    </submittedName>
</protein>
<feature type="region of interest" description="Disordered" evidence="1">
    <location>
        <begin position="383"/>
        <end position="404"/>
    </location>
</feature>
<keyword evidence="2" id="KW-0812">Transmembrane</keyword>
<evidence type="ECO:0000313" key="3">
    <source>
        <dbReference type="EMBL" id="KAB1253319.1"/>
    </source>
</evidence>
<comment type="caution">
    <text evidence="3">The sequence shown here is derived from an EMBL/GenBank/DDBJ whole genome shotgun (WGS) entry which is preliminary data.</text>
</comment>
<keyword evidence="2" id="KW-1133">Transmembrane helix</keyword>
<feature type="transmembrane region" description="Helical" evidence="2">
    <location>
        <begin position="1044"/>
        <end position="1073"/>
    </location>
</feature>
<evidence type="ECO:0000256" key="2">
    <source>
        <dbReference type="SAM" id="Phobius"/>
    </source>
</evidence>
<organism evidence="3 4">
    <name type="scientific">Camelus dromedarius</name>
    <name type="common">Dromedary</name>
    <name type="synonym">Arabian camel</name>
    <dbReference type="NCBI Taxonomy" id="9838"/>
    <lineage>
        <taxon>Eukaryota</taxon>
        <taxon>Metazoa</taxon>
        <taxon>Chordata</taxon>
        <taxon>Craniata</taxon>
        <taxon>Vertebrata</taxon>
        <taxon>Euteleostomi</taxon>
        <taxon>Mammalia</taxon>
        <taxon>Eutheria</taxon>
        <taxon>Laurasiatheria</taxon>
        <taxon>Artiodactyla</taxon>
        <taxon>Tylopoda</taxon>
        <taxon>Camelidae</taxon>
        <taxon>Camelus</taxon>
    </lineage>
</organism>
<dbReference type="EMBL" id="JWIN03000037">
    <property type="protein sequence ID" value="KAB1253319.1"/>
    <property type="molecule type" value="Genomic_DNA"/>
</dbReference>
<dbReference type="Proteomes" id="UP000299084">
    <property type="component" value="Unassembled WGS sequence"/>
</dbReference>
<keyword evidence="4" id="KW-1185">Reference proteome</keyword>
<keyword evidence="2" id="KW-0472">Membrane</keyword>
<feature type="region of interest" description="Disordered" evidence="1">
    <location>
        <begin position="1111"/>
        <end position="1130"/>
    </location>
</feature>
<sequence>MGARPRSGVSLFLGSGLHTLAKVGGWFVTRIRACVLLGPGTLCPGSEVSLFMSRLGGSLCSEPVAPCQASPDLTPPLHRLLPPHPQHLGHHVYPERLSSAAVAMGTKGHPLSPTHCQFPRHSGFHLTPGLGQQRGMGRTCPPWPCFQSCLLDPRPLSLCLSMMGAKQGALWSALAGSLSLGASERSTWNLILGLIPAPLLVSLGGNLASLSASAKWAWSQSCCGHPSEVAVMKAQCLGSLGRHTFRALTCPSWGSPTSLRPGLLPFSCTPAPRGRPSWLSGPPLFEPQLSLLYVKLLCTEVTSTEQAQGGVRTPCPGCSPENQPWREQLSLKTRGPSPTWPSSVGETASLHVDRLASFHLNNESREASLVGSQGIAPRPRMWLRASPSAPQPPESGSMQSSALPLPCGPPCASAAQLGAQGSSTVHAHPSKVGATPPTRPLFGRGALPLGSGESGAQESFCEGVGGVEFSGKLGVSLPSLQFIHQAPLDGQFPAQARGLLGGDSAPLQPPSSEQSAWTLSLLAIQVGSLGSALIPATCPHRSPPTISGISPPGWDVLDGPMAVGGGPPRDPVPLAPEPTLWDLHSPQSHPWRWGLLPGTTEKLGSKWHRRPSCQARCDLPSGSSAPLLQPWPSRSSVGPRAGPWQCHLLGSWYMGTILAHSRCFVRLCALVEFAPTLLCWEVRGLRDGGIRVPRRRSDLGTLSVAFGLKAWVKQPLPEPIGVAWSLSISHSSMAPQYLEVVPHRVLGLWGPEVMTAGGSGPGWRRPRRGLKEGGQRGLEALSSQLSLVLRQQLQQLDHACCPWRARGKELTGHGWGRSGMRRRLMLRGNWTEDHGERAAGREDLCPGKRARAPCLTPSPHHPITLLCKAVLDGRGSVSSPHTGDLDAKPVETLWRASSHQGEVGWAPDPNFPGISAPPCPASASQPTANPVSAHTCLLTAGLLCPSSVCGRAHAPPAAPWAGSSARGCATGLGTGAPSARATGWKLETASCSSAQVRAAPRDLWVAEGRDCVASHCGTLQCPWGCRGQWGDGICFILYQAGLGFYSLGLSIFLLVASCPFIPVTCILLVLYAWRHPTVDGKWHSGRQGADAVSHGERACLGPFFGSRASAPKMSTSNAAPGSVPLDSGEGHPERLGGLGAQLSWEMTSPCDGGFPGGVLAFLALLPAIPCSSCPHPHSRPGPWAEPCEICDEDSFGAVLWEDPMSSQAGCRGGLLSLRFWSKVLSAQVTRPDHAQAVRALKPRLYRWEGMGAQDHRVLSFHQEPCSALGSHPLTRGKLRHRDVNTVAWEVGCGRGGLHPRAALWSDGGCGKGRERSQKGLGTSVR</sequence>
<evidence type="ECO:0000256" key="1">
    <source>
        <dbReference type="SAM" id="MobiDB-lite"/>
    </source>
</evidence>
<reference evidence="3 4" key="1">
    <citation type="journal article" date="2019" name="Mol. Ecol. Resour.">
        <title>Improving Illumina assemblies with Hi-C and long reads: an example with the North African dromedary.</title>
        <authorList>
            <person name="Elbers J.P."/>
            <person name="Rogers M.F."/>
            <person name="Perelman P.L."/>
            <person name="Proskuryakova A.A."/>
            <person name="Serdyukova N.A."/>
            <person name="Johnson W.E."/>
            <person name="Horin P."/>
            <person name="Corander J."/>
            <person name="Murphy D."/>
            <person name="Burger P.A."/>
        </authorList>
    </citation>
    <scope>NUCLEOTIDE SEQUENCE [LARGE SCALE GENOMIC DNA]</scope>
    <source>
        <strain evidence="3">Drom800</strain>
        <tissue evidence="3">Blood</tissue>
    </source>
</reference>
<proteinExistence type="predicted"/>
<evidence type="ECO:0000313" key="4">
    <source>
        <dbReference type="Proteomes" id="UP000299084"/>
    </source>
</evidence>
<accession>A0A5N4C364</accession>
<name>A0A5N4C364_CAMDR</name>